<dbReference type="Pfam" id="PF00436">
    <property type="entry name" value="SSB"/>
    <property type="match status" value="1"/>
</dbReference>
<comment type="caution">
    <text evidence="4">The sequence shown here is derived from an EMBL/GenBank/DDBJ whole genome shotgun (WGS) entry which is preliminary data.</text>
</comment>
<dbReference type="GO" id="GO:0009295">
    <property type="term" value="C:nucleoid"/>
    <property type="evidence" value="ECO:0007669"/>
    <property type="project" value="TreeGrafter"/>
</dbReference>
<dbReference type="Gene3D" id="2.40.50.140">
    <property type="entry name" value="Nucleic acid-binding proteins"/>
    <property type="match status" value="1"/>
</dbReference>
<reference evidence="4 5" key="1">
    <citation type="submission" date="2016-01" db="EMBL/GenBank/DDBJ databases">
        <authorList>
            <person name="Oliw E.H."/>
        </authorList>
    </citation>
    <scope>NUCLEOTIDE SEQUENCE [LARGE SCALE GENOMIC DNA]</scope>
    <source>
        <strain evidence="4 5">PSS_7772B</strain>
    </source>
</reference>
<keyword evidence="1 2" id="KW-0238">DNA-binding</keyword>
<dbReference type="PATRIC" id="fig|2702.100.peg.356"/>
<dbReference type="PIRSF" id="PIRSF002070">
    <property type="entry name" value="SSB"/>
    <property type="match status" value="1"/>
</dbReference>
<dbReference type="OrthoDB" id="4427276at2"/>
<dbReference type="Proteomes" id="UP000070687">
    <property type="component" value="Unassembled WGS sequence"/>
</dbReference>
<dbReference type="PROSITE" id="PS50935">
    <property type="entry name" value="SSB"/>
    <property type="match status" value="1"/>
</dbReference>
<dbReference type="PANTHER" id="PTHR10302:SF0">
    <property type="entry name" value="SINGLE-STRANDED DNA-BINDING PROTEIN, MITOCHONDRIAL"/>
    <property type="match status" value="1"/>
</dbReference>
<proteinExistence type="predicted"/>
<feature type="compositionally biased region" description="Polar residues" evidence="3">
    <location>
        <begin position="117"/>
        <end position="133"/>
    </location>
</feature>
<dbReference type="CDD" id="cd04496">
    <property type="entry name" value="SSB_OBF"/>
    <property type="match status" value="1"/>
</dbReference>
<evidence type="ECO:0000313" key="4">
    <source>
        <dbReference type="EMBL" id="KXA22224.1"/>
    </source>
</evidence>
<dbReference type="PANTHER" id="PTHR10302">
    <property type="entry name" value="SINGLE-STRANDED DNA-BINDING PROTEIN"/>
    <property type="match status" value="1"/>
</dbReference>
<dbReference type="InterPro" id="IPR012340">
    <property type="entry name" value="NA-bd_OB-fold"/>
</dbReference>
<dbReference type="AlphaFoldDB" id="A0A133P129"/>
<organism evidence="4 5">
    <name type="scientific">Gardnerella vaginalis</name>
    <dbReference type="NCBI Taxonomy" id="2702"/>
    <lineage>
        <taxon>Bacteria</taxon>
        <taxon>Bacillati</taxon>
        <taxon>Actinomycetota</taxon>
        <taxon>Actinomycetes</taxon>
        <taxon>Bifidobacteriales</taxon>
        <taxon>Bifidobacteriaceae</taxon>
        <taxon>Gardnerella</taxon>
    </lineage>
</organism>
<gene>
    <name evidence="4" type="ORF">HMPREF3208_00372</name>
</gene>
<dbReference type="InterPro" id="IPR000424">
    <property type="entry name" value="Primosome_PriB/ssb"/>
</dbReference>
<feature type="compositionally biased region" description="Polar residues" evidence="3">
    <location>
        <begin position="147"/>
        <end position="156"/>
    </location>
</feature>
<evidence type="ECO:0000313" key="5">
    <source>
        <dbReference type="Proteomes" id="UP000070687"/>
    </source>
</evidence>
<dbReference type="GO" id="GO:0003697">
    <property type="term" value="F:single-stranded DNA binding"/>
    <property type="evidence" value="ECO:0007669"/>
    <property type="project" value="InterPro"/>
</dbReference>
<evidence type="ECO:0000256" key="2">
    <source>
        <dbReference type="PIRNR" id="PIRNR002070"/>
    </source>
</evidence>
<dbReference type="InterPro" id="IPR011344">
    <property type="entry name" value="ssDNA-bd"/>
</dbReference>
<evidence type="ECO:0000256" key="3">
    <source>
        <dbReference type="SAM" id="MobiDB-lite"/>
    </source>
</evidence>
<dbReference type="EMBL" id="LRQB01000020">
    <property type="protein sequence ID" value="KXA22224.1"/>
    <property type="molecule type" value="Genomic_DNA"/>
</dbReference>
<accession>A0A133P129</accession>
<feature type="region of interest" description="Disordered" evidence="3">
    <location>
        <begin position="117"/>
        <end position="168"/>
    </location>
</feature>
<sequence>MAQQQSTVTISGYVGAEPVSFGRNENFPACSLRIASTQSYYRNDEHQWHDRPTTWMTVKAYRTLASNVLKSVHKGDAIMVYGNLSTESWTKDGNDYNRLILEACAIGHDLNRGTTQFTKRTNQSDTNNQTEKSAQTEEHTHSEKSAQTEQTNSHSHAMNDEFGGDADI</sequence>
<feature type="compositionally biased region" description="Basic and acidic residues" evidence="3">
    <location>
        <begin position="134"/>
        <end position="146"/>
    </location>
</feature>
<protein>
    <recommendedName>
        <fullName evidence="2">Single-stranded DNA-binding protein</fullName>
    </recommendedName>
</protein>
<dbReference type="RefSeq" id="WP_064346917.1">
    <property type="nucleotide sequence ID" value="NZ_KQ956843.1"/>
</dbReference>
<dbReference type="SUPFAM" id="SSF50249">
    <property type="entry name" value="Nucleic acid-binding proteins"/>
    <property type="match status" value="1"/>
</dbReference>
<dbReference type="GO" id="GO:0006260">
    <property type="term" value="P:DNA replication"/>
    <property type="evidence" value="ECO:0007669"/>
    <property type="project" value="InterPro"/>
</dbReference>
<name>A0A133P129_GARVA</name>
<evidence type="ECO:0000256" key="1">
    <source>
        <dbReference type="ARBA" id="ARBA00023125"/>
    </source>
</evidence>